<dbReference type="RefSeq" id="WP_145258459.1">
    <property type="nucleotide sequence ID" value="NZ_CP036279.1"/>
</dbReference>
<dbReference type="KEGG" id="knv:Pan216_28010"/>
<keyword evidence="1" id="KW-0175">Coiled coil</keyword>
<gene>
    <name evidence="3" type="ORF">Pan216_28010</name>
</gene>
<accession>A0A518B4S5</accession>
<proteinExistence type="predicted"/>
<keyword evidence="4" id="KW-1185">Reference proteome</keyword>
<dbReference type="Pfam" id="PF09969">
    <property type="entry name" value="DUF2203"/>
    <property type="match status" value="1"/>
</dbReference>
<dbReference type="OrthoDB" id="9802910at2"/>
<dbReference type="AlphaFoldDB" id="A0A518B4S5"/>
<name>A0A518B4S5_9BACT</name>
<dbReference type="InterPro" id="IPR018699">
    <property type="entry name" value="DUF2203"/>
</dbReference>
<evidence type="ECO:0000256" key="2">
    <source>
        <dbReference type="SAM" id="MobiDB-lite"/>
    </source>
</evidence>
<dbReference type="PIRSF" id="PIRSF016498">
    <property type="entry name" value="UCP016498"/>
    <property type="match status" value="1"/>
</dbReference>
<dbReference type="EMBL" id="CP036279">
    <property type="protein sequence ID" value="QDU61936.1"/>
    <property type="molecule type" value="Genomic_DNA"/>
</dbReference>
<sequence length="157" mass="17938">MDYVPKRLFTPEQANKMLPLVRRIAEDVSGAYRDLVTDYEACKDILSIDPETLTEGHREELDDVKRRLEMKQARVAEYAEELDELGVLLKGEADGLLDFPCEHEGRVVFLCWKLGESQIRYWHEIEAGFRGRQPLWTDDPESSSTVAAEPTAGPNQD</sequence>
<protein>
    <recommendedName>
        <fullName evidence="5">DUF2203 domain-containing protein</fullName>
    </recommendedName>
</protein>
<feature type="coiled-coil region" evidence="1">
    <location>
        <begin position="54"/>
        <end position="81"/>
    </location>
</feature>
<reference evidence="3 4" key="1">
    <citation type="submission" date="2019-02" db="EMBL/GenBank/DDBJ databases">
        <title>Deep-cultivation of Planctomycetes and their phenomic and genomic characterization uncovers novel biology.</title>
        <authorList>
            <person name="Wiegand S."/>
            <person name="Jogler M."/>
            <person name="Boedeker C."/>
            <person name="Pinto D."/>
            <person name="Vollmers J."/>
            <person name="Rivas-Marin E."/>
            <person name="Kohn T."/>
            <person name="Peeters S.H."/>
            <person name="Heuer A."/>
            <person name="Rast P."/>
            <person name="Oberbeckmann S."/>
            <person name="Bunk B."/>
            <person name="Jeske O."/>
            <person name="Meyerdierks A."/>
            <person name="Storesund J.E."/>
            <person name="Kallscheuer N."/>
            <person name="Luecker S."/>
            <person name="Lage O.M."/>
            <person name="Pohl T."/>
            <person name="Merkel B.J."/>
            <person name="Hornburger P."/>
            <person name="Mueller R.-W."/>
            <person name="Bruemmer F."/>
            <person name="Labrenz M."/>
            <person name="Spormann A.M."/>
            <person name="Op den Camp H."/>
            <person name="Overmann J."/>
            <person name="Amann R."/>
            <person name="Jetten M.S.M."/>
            <person name="Mascher T."/>
            <person name="Medema M.H."/>
            <person name="Devos D.P."/>
            <person name="Kaster A.-K."/>
            <person name="Ovreas L."/>
            <person name="Rohde M."/>
            <person name="Galperin M.Y."/>
            <person name="Jogler C."/>
        </authorList>
    </citation>
    <scope>NUCLEOTIDE SEQUENCE [LARGE SCALE GENOMIC DNA]</scope>
    <source>
        <strain evidence="3 4">Pan216</strain>
    </source>
</reference>
<dbReference type="Proteomes" id="UP000317093">
    <property type="component" value="Chromosome"/>
</dbReference>
<feature type="region of interest" description="Disordered" evidence="2">
    <location>
        <begin position="133"/>
        <end position="157"/>
    </location>
</feature>
<evidence type="ECO:0008006" key="5">
    <source>
        <dbReference type="Google" id="ProtNLM"/>
    </source>
</evidence>
<organism evidence="3 4">
    <name type="scientific">Kolteria novifilia</name>
    <dbReference type="NCBI Taxonomy" id="2527975"/>
    <lineage>
        <taxon>Bacteria</taxon>
        <taxon>Pseudomonadati</taxon>
        <taxon>Planctomycetota</taxon>
        <taxon>Planctomycetia</taxon>
        <taxon>Kolteriales</taxon>
        <taxon>Kolteriaceae</taxon>
        <taxon>Kolteria</taxon>
    </lineage>
</organism>
<evidence type="ECO:0000256" key="1">
    <source>
        <dbReference type="SAM" id="Coils"/>
    </source>
</evidence>
<evidence type="ECO:0000313" key="4">
    <source>
        <dbReference type="Proteomes" id="UP000317093"/>
    </source>
</evidence>
<evidence type="ECO:0000313" key="3">
    <source>
        <dbReference type="EMBL" id="QDU61936.1"/>
    </source>
</evidence>